<dbReference type="EMBL" id="JBFOLJ010000010">
    <property type="protein sequence ID" value="KAL2501776.1"/>
    <property type="molecule type" value="Genomic_DNA"/>
</dbReference>
<dbReference type="Pfam" id="PF26130">
    <property type="entry name" value="PB1-like"/>
    <property type="match status" value="1"/>
</dbReference>
<gene>
    <name evidence="2" type="ORF">Fot_35624</name>
</gene>
<evidence type="ECO:0000313" key="3">
    <source>
        <dbReference type="Proteomes" id="UP001604277"/>
    </source>
</evidence>
<name>A0ABD1SM26_9LAMI</name>
<evidence type="ECO:0000259" key="1">
    <source>
        <dbReference type="Pfam" id="PF26130"/>
    </source>
</evidence>
<organism evidence="2 3">
    <name type="scientific">Forsythia ovata</name>
    <dbReference type="NCBI Taxonomy" id="205694"/>
    <lineage>
        <taxon>Eukaryota</taxon>
        <taxon>Viridiplantae</taxon>
        <taxon>Streptophyta</taxon>
        <taxon>Embryophyta</taxon>
        <taxon>Tracheophyta</taxon>
        <taxon>Spermatophyta</taxon>
        <taxon>Magnoliopsida</taxon>
        <taxon>eudicotyledons</taxon>
        <taxon>Gunneridae</taxon>
        <taxon>Pentapetalae</taxon>
        <taxon>asterids</taxon>
        <taxon>lamiids</taxon>
        <taxon>Lamiales</taxon>
        <taxon>Oleaceae</taxon>
        <taxon>Forsythieae</taxon>
        <taxon>Forsythia</taxon>
    </lineage>
</organism>
<evidence type="ECO:0000313" key="2">
    <source>
        <dbReference type="EMBL" id="KAL2501776.1"/>
    </source>
</evidence>
<protein>
    <recommendedName>
        <fullName evidence="1">PB1-like domain-containing protein</fullName>
    </recommendedName>
</protein>
<proteinExistence type="predicted"/>
<reference evidence="3" key="1">
    <citation type="submission" date="2024-07" db="EMBL/GenBank/DDBJ databases">
        <title>Two chromosome-level genome assemblies of Korean endemic species Abeliophyllum distichum and Forsythia ovata (Oleaceae).</title>
        <authorList>
            <person name="Jang H."/>
        </authorList>
    </citation>
    <scope>NUCLEOTIDE SEQUENCE [LARGE SCALE GENOMIC DNA]</scope>
</reference>
<dbReference type="AlphaFoldDB" id="A0ABD1SM26"/>
<comment type="caution">
    <text evidence="2">The sequence shown here is derived from an EMBL/GenBank/DDBJ whole genome shotgun (WGS) entry which is preliminary data.</text>
</comment>
<sequence>MGARLKGHSLTPVYGENSKHFTIAWHYGNIFFLKPNNLKYEHGKVNYMDFVDVDDFSELTADRVARFIKYLGYKILIGVLYRRDRMFLLNGLVRIKTIEDVKVMSSGIGSSKLVEVYLVPHSRTFVLP</sequence>
<keyword evidence="3" id="KW-1185">Reference proteome</keyword>
<dbReference type="InterPro" id="IPR058594">
    <property type="entry name" value="PB1-like_dom_pln"/>
</dbReference>
<accession>A0ABD1SM26</accession>
<feature type="domain" description="PB1-like" evidence="1">
    <location>
        <begin position="19"/>
        <end position="117"/>
    </location>
</feature>
<dbReference type="Proteomes" id="UP001604277">
    <property type="component" value="Unassembled WGS sequence"/>
</dbReference>